<sequence>MPPQTIKTSLDYLHSSAFPSGRATAGTLEFCRIAPDRQPVEIEDVRERTEEFSLDVHGFQFLRHESPIFASFRDEDLSTVHQESVEFLQHSTGATSVHILTSLVRNQSHKELSKRIDSSEPDSSLVPLKTPSRRVHADQSEAGAYQMLKNSIAPDQVERVLQGHWAIINVWRPLKPVPCDPLAVADARSVPDEDLFPVHIQRPHKEPGNFYNTQSAGQGVETLFGQYGPGHKWYYMSDMTQYDIILIKAFDSKDDGKTARRTPHAAFIDPHTSELQAARESLEMRCLVCFGDGISG</sequence>
<evidence type="ECO:0000313" key="2">
    <source>
        <dbReference type="EMBL" id="KAE8376639.1"/>
    </source>
</evidence>
<proteinExistence type="inferred from homology"/>
<dbReference type="GO" id="GO:0016491">
    <property type="term" value="F:oxidoreductase activity"/>
    <property type="evidence" value="ECO:0007669"/>
    <property type="project" value="InterPro"/>
</dbReference>
<evidence type="ECO:0000256" key="1">
    <source>
        <dbReference type="ARBA" id="ARBA00023604"/>
    </source>
</evidence>
<dbReference type="EMBL" id="ML736237">
    <property type="protein sequence ID" value="KAE8376639.1"/>
    <property type="molecule type" value="Genomic_DNA"/>
</dbReference>
<gene>
    <name evidence="2" type="ORF">BDV26DRAFT_305499</name>
</gene>
<dbReference type="AlphaFoldDB" id="A0A5N7B5R4"/>
<evidence type="ECO:0000313" key="3">
    <source>
        <dbReference type="Proteomes" id="UP000326198"/>
    </source>
</evidence>
<organism evidence="2 3">
    <name type="scientific">Aspergillus bertholletiae</name>
    <dbReference type="NCBI Taxonomy" id="1226010"/>
    <lineage>
        <taxon>Eukaryota</taxon>
        <taxon>Fungi</taxon>
        <taxon>Dikarya</taxon>
        <taxon>Ascomycota</taxon>
        <taxon>Pezizomycotina</taxon>
        <taxon>Eurotiomycetes</taxon>
        <taxon>Eurotiomycetidae</taxon>
        <taxon>Eurotiales</taxon>
        <taxon>Aspergillaceae</taxon>
        <taxon>Aspergillus</taxon>
        <taxon>Aspergillus subgen. Circumdati</taxon>
    </lineage>
</organism>
<reference evidence="2 3" key="1">
    <citation type="submission" date="2019-04" db="EMBL/GenBank/DDBJ databases">
        <title>Friends and foes A comparative genomics studyof 23 Aspergillus species from section Flavi.</title>
        <authorList>
            <consortium name="DOE Joint Genome Institute"/>
            <person name="Kjaerbolling I."/>
            <person name="Vesth T."/>
            <person name="Frisvad J.C."/>
            <person name="Nybo J.L."/>
            <person name="Theobald S."/>
            <person name="Kildgaard S."/>
            <person name="Isbrandt T."/>
            <person name="Kuo A."/>
            <person name="Sato A."/>
            <person name="Lyhne E.K."/>
            <person name="Kogle M.E."/>
            <person name="Wiebenga A."/>
            <person name="Kun R.S."/>
            <person name="Lubbers R.J."/>
            <person name="Makela M.R."/>
            <person name="Barry K."/>
            <person name="Chovatia M."/>
            <person name="Clum A."/>
            <person name="Daum C."/>
            <person name="Haridas S."/>
            <person name="He G."/>
            <person name="LaButti K."/>
            <person name="Lipzen A."/>
            <person name="Mondo S."/>
            <person name="Riley R."/>
            <person name="Salamov A."/>
            <person name="Simmons B.A."/>
            <person name="Magnuson J.K."/>
            <person name="Henrissat B."/>
            <person name="Mortensen U.H."/>
            <person name="Larsen T.O."/>
            <person name="Devries R.P."/>
            <person name="Grigoriev I.V."/>
            <person name="Machida M."/>
            <person name="Baker S.E."/>
            <person name="Andersen M.R."/>
        </authorList>
    </citation>
    <scope>NUCLEOTIDE SEQUENCE [LARGE SCALE GENOMIC DNA]</scope>
    <source>
        <strain evidence="2 3">IBT 29228</strain>
    </source>
</reference>
<dbReference type="InterPro" id="IPR044053">
    <property type="entry name" value="AsaB-like"/>
</dbReference>
<comment type="similarity">
    <text evidence="1">Belongs to the asaB hydroxylase/desaturase family.</text>
</comment>
<dbReference type="PANTHER" id="PTHR34598:SF3">
    <property type="entry name" value="OXIDOREDUCTASE AN1597"/>
    <property type="match status" value="1"/>
</dbReference>
<name>A0A5N7B5R4_9EURO</name>
<dbReference type="Proteomes" id="UP000326198">
    <property type="component" value="Unassembled WGS sequence"/>
</dbReference>
<dbReference type="PANTHER" id="PTHR34598">
    <property type="entry name" value="BLL6449 PROTEIN"/>
    <property type="match status" value="1"/>
</dbReference>
<accession>A0A5N7B5R4</accession>
<protein>
    <recommendedName>
        <fullName evidence="4">GA4 desaturase family protein</fullName>
    </recommendedName>
</protein>
<dbReference type="OrthoDB" id="412788at2759"/>
<dbReference type="NCBIfam" id="NF041278">
    <property type="entry name" value="CmcJ_NvfI_EfuI"/>
    <property type="match status" value="1"/>
</dbReference>
<evidence type="ECO:0008006" key="4">
    <source>
        <dbReference type="Google" id="ProtNLM"/>
    </source>
</evidence>
<keyword evidence="3" id="KW-1185">Reference proteome</keyword>